<comment type="caution">
    <text evidence="2">The sequence shown here is derived from an EMBL/GenBank/DDBJ whole genome shotgun (WGS) entry which is preliminary data.</text>
</comment>
<proteinExistence type="predicted"/>
<dbReference type="RefSeq" id="WP_153091422.1">
    <property type="nucleotide sequence ID" value="NZ_VZAH01000077.1"/>
</dbReference>
<accession>A0A6G1VNK2</accession>
<evidence type="ECO:0000313" key="3">
    <source>
        <dbReference type="Proteomes" id="UP000477980"/>
    </source>
</evidence>
<dbReference type="Proteomes" id="UP000477980">
    <property type="component" value="Unassembled WGS sequence"/>
</dbReference>
<dbReference type="OrthoDB" id="1072899at2"/>
<evidence type="ECO:0000256" key="1">
    <source>
        <dbReference type="SAM" id="MobiDB-lite"/>
    </source>
</evidence>
<reference evidence="2 3" key="1">
    <citation type="submission" date="2019-09" db="EMBL/GenBank/DDBJ databases">
        <title>Distinct polysaccharide growth profiles of human intestinal Prevotella copri isolates.</title>
        <authorList>
            <person name="Fehlner-Peach H."/>
            <person name="Magnabosco C."/>
            <person name="Raghavan V."/>
            <person name="Scher J.U."/>
            <person name="Tett A."/>
            <person name="Cox L.M."/>
            <person name="Gottsegen C."/>
            <person name="Watters A."/>
            <person name="Wiltshire- Gordon J.D."/>
            <person name="Segata N."/>
            <person name="Bonneau R."/>
            <person name="Littman D.R."/>
        </authorList>
    </citation>
    <scope>NUCLEOTIDE SEQUENCE [LARGE SCALE GENOMIC DNA]</scope>
    <source>
        <strain evidence="3">iAA917</strain>
    </source>
</reference>
<feature type="compositionally biased region" description="Polar residues" evidence="1">
    <location>
        <begin position="16"/>
        <end position="26"/>
    </location>
</feature>
<evidence type="ECO:0000313" key="2">
    <source>
        <dbReference type="EMBL" id="MQP14221.1"/>
    </source>
</evidence>
<dbReference type="EMBL" id="VZAH01000077">
    <property type="protein sequence ID" value="MQP14221.1"/>
    <property type="molecule type" value="Genomic_DNA"/>
</dbReference>
<name>A0A6G1VNK2_9BACT</name>
<dbReference type="AlphaFoldDB" id="A0A6G1VNK2"/>
<sequence length="113" mass="12266">MAKDINSDAMSNLLQGLTSDNEAATASSSSKKDDNVKSDKRKKPSGKVKSETISTLVDCDKMAKIRSIASIEGLSIRDVIGVGINMVIEKYEKSHGAIHVKKKQKGNIDEIFQ</sequence>
<organism evidence="2 3">
    <name type="scientific">Segatella copri</name>
    <dbReference type="NCBI Taxonomy" id="165179"/>
    <lineage>
        <taxon>Bacteria</taxon>
        <taxon>Pseudomonadati</taxon>
        <taxon>Bacteroidota</taxon>
        <taxon>Bacteroidia</taxon>
        <taxon>Bacteroidales</taxon>
        <taxon>Prevotellaceae</taxon>
        <taxon>Segatella</taxon>
    </lineage>
</organism>
<protein>
    <submittedName>
        <fullName evidence="2">Uncharacterized protein</fullName>
    </submittedName>
</protein>
<gene>
    <name evidence="2" type="ORF">F7D25_07320</name>
</gene>
<feature type="region of interest" description="Disordered" evidence="1">
    <location>
        <begin position="16"/>
        <end position="51"/>
    </location>
</feature>